<protein>
    <recommendedName>
        <fullName evidence="1">RFX1-4/6/8-like BCD domain-containing protein</fullName>
    </recommendedName>
</protein>
<dbReference type="STRING" id="37653.A0A0L8HQS5"/>
<organism evidence="2">
    <name type="scientific">Octopus bimaculoides</name>
    <name type="common">California two-spotted octopus</name>
    <dbReference type="NCBI Taxonomy" id="37653"/>
    <lineage>
        <taxon>Eukaryota</taxon>
        <taxon>Metazoa</taxon>
        <taxon>Spiralia</taxon>
        <taxon>Lophotrochozoa</taxon>
        <taxon>Mollusca</taxon>
        <taxon>Cephalopoda</taxon>
        <taxon>Coleoidea</taxon>
        <taxon>Octopodiformes</taxon>
        <taxon>Octopoda</taxon>
        <taxon>Incirrata</taxon>
        <taxon>Octopodidae</taxon>
        <taxon>Octopus</taxon>
    </lineage>
</organism>
<dbReference type="InterPro" id="IPR039779">
    <property type="entry name" value="RFX-like"/>
</dbReference>
<accession>A0A0L8HQS5</accession>
<dbReference type="InterPro" id="IPR057321">
    <property type="entry name" value="RFX1-4/6/8-like_BCD"/>
</dbReference>
<dbReference type="AlphaFoldDB" id="A0A0L8HQS5"/>
<sequence>MAASSPSSISELKLKAVFKEINVFLFCDSRLLCVCILFRLNQFGFIRFDILYFICLYIDVCVYTYLCETTIFVCVYVYIQNFLLHFWQGLPDHLLPLVKNQVIVDIICICDSILYKVLIEVLIPATMQEMPEVLMCDIRNFANHWENWLSSALENLPEQLTEHKLPVAHRFSQSLKRQTSFLHLAQTARPVLYDVHMVNQMIADVDRVDLGSIGSQALYTDTDCEQDMELNAEFLQEFKELLRKQATVEAFTEWLDAVVEHKVVKPSKQNGRSFKKRAQEFLLKWSFFGARVMHNLTLSNAQSFASVHLIRMLMDEYVLLAVESQMYEEKSSELQLILDKHMNAEQTIGPYNSLNDHEQLHIYIKFYLQTNNGSTLILIPDRVKVLEFIEFIRIMSTDAKIVRSL</sequence>
<dbReference type="PANTHER" id="PTHR12619:SF28">
    <property type="entry name" value="DNA-BINDING PROTEIN RFX6"/>
    <property type="match status" value="1"/>
</dbReference>
<dbReference type="PANTHER" id="PTHR12619">
    <property type="entry name" value="RFX TRANSCRIPTION FACTOR FAMILY"/>
    <property type="match status" value="1"/>
</dbReference>
<evidence type="ECO:0000259" key="1">
    <source>
        <dbReference type="Pfam" id="PF25340"/>
    </source>
</evidence>
<gene>
    <name evidence="2" type="ORF">OCBIM_22008418mg</name>
</gene>
<evidence type="ECO:0000313" key="2">
    <source>
        <dbReference type="EMBL" id="KOF91618.1"/>
    </source>
</evidence>
<dbReference type="GO" id="GO:0000981">
    <property type="term" value="F:DNA-binding transcription factor activity, RNA polymerase II-specific"/>
    <property type="evidence" value="ECO:0007669"/>
    <property type="project" value="TreeGrafter"/>
</dbReference>
<proteinExistence type="predicted"/>
<feature type="domain" description="RFX1-4/6/8-like BCD" evidence="1">
    <location>
        <begin position="77"/>
        <end position="328"/>
    </location>
</feature>
<name>A0A0L8HQS5_OCTBM</name>
<dbReference type="Pfam" id="PF25340">
    <property type="entry name" value="BCD_RFX"/>
    <property type="match status" value="1"/>
</dbReference>
<reference evidence="2" key="1">
    <citation type="submission" date="2015-07" db="EMBL/GenBank/DDBJ databases">
        <title>MeaNS - Measles Nucleotide Surveillance Program.</title>
        <authorList>
            <person name="Tran T."/>
            <person name="Druce J."/>
        </authorList>
    </citation>
    <scope>NUCLEOTIDE SEQUENCE</scope>
    <source>
        <strain evidence="2">UCB-OBI-ISO-001</strain>
        <tissue evidence="2">Gonad</tissue>
    </source>
</reference>
<dbReference type="EMBL" id="KQ417500">
    <property type="protein sequence ID" value="KOF91618.1"/>
    <property type="molecule type" value="Genomic_DNA"/>
</dbReference>
<dbReference type="GO" id="GO:0000978">
    <property type="term" value="F:RNA polymerase II cis-regulatory region sequence-specific DNA binding"/>
    <property type="evidence" value="ECO:0007669"/>
    <property type="project" value="TreeGrafter"/>
</dbReference>
<dbReference type="OrthoDB" id="6112752at2759"/>